<accession>A0A1M5HAJ0</accession>
<dbReference type="AlphaFoldDB" id="A0A1M5HAJ0"/>
<keyword evidence="1" id="KW-0812">Transmembrane</keyword>
<reference evidence="2 3" key="1">
    <citation type="submission" date="2016-11" db="EMBL/GenBank/DDBJ databases">
        <authorList>
            <person name="Jaros S."/>
            <person name="Januszkiewicz K."/>
            <person name="Wedrychowicz H."/>
        </authorList>
    </citation>
    <scope>NUCLEOTIDE SEQUENCE [LARGE SCALE GENOMIC DNA]</scope>
    <source>
        <strain evidence="2 3">GAS242</strain>
    </source>
</reference>
<proteinExistence type="predicted"/>
<evidence type="ECO:0000313" key="3">
    <source>
        <dbReference type="Proteomes" id="UP000190675"/>
    </source>
</evidence>
<dbReference type="Proteomes" id="UP000190675">
    <property type="component" value="Chromosome I"/>
</dbReference>
<organism evidence="2 3">
    <name type="scientific">Bradyrhizobium erythrophlei</name>
    <dbReference type="NCBI Taxonomy" id="1437360"/>
    <lineage>
        <taxon>Bacteria</taxon>
        <taxon>Pseudomonadati</taxon>
        <taxon>Pseudomonadota</taxon>
        <taxon>Alphaproteobacteria</taxon>
        <taxon>Hyphomicrobiales</taxon>
        <taxon>Nitrobacteraceae</taxon>
        <taxon>Bradyrhizobium</taxon>
    </lineage>
</organism>
<protein>
    <submittedName>
        <fullName evidence="2">Uncharacterized protein</fullName>
    </submittedName>
</protein>
<evidence type="ECO:0000313" key="2">
    <source>
        <dbReference type="EMBL" id="SHG12943.1"/>
    </source>
</evidence>
<sequence>MTTLGIALIVAGLTVVCGSLILLLFTRREPSQESFEEDLDRIEHHLDEARRERGEL</sequence>
<evidence type="ECO:0000256" key="1">
    <source>
        <dbReference type="SAM" id="Phobius"/>
    </source>
</evidence>
<gene>
    <name evidence="2" type="ORF">SAMN05444169_0691</name>
</gene>
<keyword evidence="1" id="KW-1133">Transmembrane helix</keyword>
<dbReference type="RefSeq" id="WP_154073043.1">
    <property type="nucleotide sequence ID" value="NZ_LT670818.1"/>
</dbReference>
<dbReference type="EMBL" id="LT670818">
    <property type="protein sequence ID" value="SHG12943.1"/>
    <property type="molecule type" value="Genomic_DNA"/>
</dbReference>
<keyword evidence="1" id="KW-0472">Membrane</keyword>
<feature type="transmembrane region" description="Helical" evidence="1">
    <location>
        <begin position="6"/>
        <end position="25"/>
    </location>
</feature>
<name>A0A1M5HAJ0_9BRAD</name>